<dbReference type="VEuPathDB" id="FungiDB:PGTG_07512"/>
<evidence type="ECO:0000313" key="5">
    <source>
        <dbReference type="Proteomes" id="UP000008783"/>
    </source>
</evidence>
<dbReference type="OMA" id="KATMNPC"/>
<proteinExistence type="predicted"/>
<dbReference type="PANTHER" id="PTHR12203:SF118">
    <property type="entry name" value="BETA-1,2-XYLOSYLTRANSFERASE 1"/>
    <property type="match status" value="1"/>
</dbReference>
<protein>
    <recommendedName>
        <fullName evidence="3">Glycosyl transferase CAP10 domain-containing protein</fullName>
    </recommendedName>
</protein>
<keyword evidence="5" id="KW-1185">Reference proteome</keyword>
<feature type="region of interest" description="Disordered" evidence="1">
    <location>
        <begin position="86"/>
        <end position="112"/>
    </location>
</feature>
<evidence type="ECO:0000313" key="4">
    <source>
        <dbReference type="EMBL" id="EFP82115.1"/>
    </source>
</evidence>
<sequence length="626" mass="72204">MAGIRRLLLFTTLLLSLSILLIFYSSSTTNTNNSLPTSASSLAIQDRLKGYLPNKETLKTYVPKPFKWSNWATSDAVKLEDSLITTTTTNQQQQNSNKHNNQSTSQTNQSTLPTNYHPNGLYYLSQPPPLERHPILDLIDKAEQEWANKVAKSSRSLEEAVAEYRRRYHQPPPFGFEKWWEYAQKEGVILTDEYDQIGADIKPFLAIEPSDLLHRAWVMANERPETFTLTINSTAPVLISGKEGHLARAKDLAKLINLFVHLLPQNSGSINHLLNLTFTKHDQPAVQMTWPRKQKMVEMAEAGEYFFALGLYKTVEPEAKQLGECMTQSDILVTPLEQYSDTYIGDDPEWSKKKITKLLWRGSTTGAEFRSDVDWRASQRARLHLMAHHSNGSTHILSPDDSLTRIVSKDIESLNHKLLDVSFSGGPVQCDPVTCEYMHTHLKFAGTMGLDESYQYKYLMDVDGNGWSGRFHRLMSTKSLVLKSTIFPEWYSDRIQPWVHYVPIKVDYSDLYDVMVFFQGEEEEEEEEEMNKDPNSRPTKRSPERKRKRSRRDGDGGRERYNQHQKRKTKKNTGHDQLAEKIASQGKRWAAEHWRRTDMAAYMFRLVLEWRRVMLRGTGEPLDYFG</sequence>
<dbReference type="EMBL" id="DS178281">
    <property type="protein sequence ID" value="EFP82115.1"/>
    <property type="molecule type" value="Genomic_DNA"/>
</dbReference>
<feature type="region of interest" description="Disordered" evidence="1">
    <location>
        <begin position="523"/>
        <end position="577"/>
    </location>
</feature>
<dbReference type="SMART" id="SM00672">
    <property type="entry name" value="CAP10"/>
    <property type="match status" value="1"/>
</dbReference>
<dbReference type="InterPro" id="IPR006598">
    <property type="entry name" value="CAP10"/>
</dbReference>
<dbReference type="KEGG" id="pgr:PGTG_07512"/>
<accession>E3KD91</accession>
<evidence type="ECO:0000256" key="1">
    <source>
        <dbReference type="SAM" id="MobiDB-lite"/>
    </source>
</evidence>
<feature type="compositionally biased region" description="Basic residues" evidence="1">
    <location>
        <begin position="538"/>
        <end position="551"/>
    </location>
</feature>
<dbReference type="Proteomes" id="UP000008783">
    <property type="component" value="Unassembled WGS sequence"/>
</dbReference>
<dbReference type="AlphaFoldDB" id="E3KD91"/>
<feature type="domain" description="Glycosyl transferase CAP10" evidence="3">
    <location>
        <begin position="274"/>
        <end position="610"/>
    </location>
</feature>
<feature type="chain" id="PRO_5003171912" description="Glycosyl transferase CAP10 domain-containing protein" evidence="2">
    <location>
        <begin position="30"/>
        <end position="626"/>
    </location>
</feature>
<reference evidence="5" key="2">
    <citation type="journal article" date="2011" name="Proc. Natl. Acad. Sci. U.S.A.">
        <title>Obligate biotrophy features unraveled by the genomic analysis of rust fungi.</title>
        <authorList>
            <person name="Duplessis S."/>
            <person name="Cuomo C.A."/>
            <person name="Lin Y.-C."/>
            <person name="Aerts A."/>
            <person name="Tisserant E."/>
            <person name="Veneault-Fourrey C."/>
            <person name="Joly D.L."/>
            <person name="Hacquard S."/>
            <person name="Amselem J."/>
            <person name="Cantarel B.L."/>
            <person name="Chiu R."/>
            <person name="Coutinho P.M."/>
            <person name="Feau N."/>
            <person name="Field M."/>
            <person name="Frey P."/>
            <person name="Gelhaye E."/>
            <person name="Goldberg J."/>
            <person name="Grabherr M.G."/>
            <person name="Kodira C.D."/>
            <person name="Kohler A."/>
            <person name="Kuees U."/>
            <person name="Lindquist E.A."/>
            <person name="Lucas S.M."/>
            <person name="Mago R."/>
            <person name="Mauceli E."/>
            <person name="Morin E."/>
            <person name="Murat C."/>
            <person name="Pangilinan J.L."/>
            <person name="Park R."/>
            <person name="Pearson M."/>
            <person name="Quesneville H."/>
            <person name="Rouhier N."/>
            <person name="Sakthikumar S."/>
            <person name="Salamov A.A."/>
            <person name="Schmutz J."/>
            <person name="Selles B."/>
            <person name="Shapiro H."/>
            <person name="Tanguay P."/>
            <person name="Tuskan G.A."/>
            <person name="Henrissat B."/>
            <person name="Van de Peer Y."/>
            <person name="Rouze P."/>
            <person name="Ellis J.G."/>
            <person name="Dodds P.N."/>
            <person name="Schein J.E."/>
            <person name="Zhong S."/>
            <person name="Hamelin R.C."/>
            <person name="Grigoriev I.V."/>
            <person name="Szabo L.J."/>
            <person name="Martin F."/>
        </authorList>
    </citation>
    <scope>NUCLEOTIDE SEQUENCE [LARGE SCALE GENOMIC DNA]</scope>
    <source>
        <strain evidence="5">CRL 75-36-700-3 / race SCCL</strain>
    </source>
</reference>
<organism evidence="4 5">
    <name type="scientific">Puccinia graminis f. sp. tritici (strain CRL 75-36-700-3 / race SCCL)</name>
    <name type="common">Black stem rust fungus</name>
    <dbReference type="NCBI Taxonomy" id="418459"/>
    <lineage>
        <taxon>Eukaryota</taxon>
        <taxon>Fungi</taxon>
        <taxon>Dikarya</taxon>
        <taxon>Basidiomycota</taxon>
        <taxon>Pucciniomycotina</taxon>
        <taxon>Pucciniomycetes</taxon>
        <taxon>Pucciniales</taxon>
        <taxon>Pucciniaceae</taxon>
        <taxon>Puccinia</taxon>
    </lineage>
</organism>
<dbReference type="InterPro" id="IPR051091">
    <property type="entry name" value="O-Glucosyltr/Glycosyltrsf_90"/>
</dbReference>
<dbReference type="HOGENOM" id="CLU_005027_3_0_1"/>
<dbReference type="RefSeq" id="XP_003326534.1">
    <property type="nucleotide sequence ID" value="XM_003326486.2"/>
</dbReference>
<evidence type="ECO:0000259" key="3">
    <source>
        <dbReference type="SMART" id="SM00672"/>
    </source>
</evidence>
<dbReference type="Pfam" id="PF05686">
    <property type="entry name" value="Glyco_transf_90"/>
    <property type="match status" value="1"/>
</dbReference>
<keyword evidence="2" id="KW-0732">Signal</keyword>
<gene>
    <name evidence="4" type="ORF">PGTG_07512</name>
</gene>
<dbReference type="STRING" id="418459.E3KD91"/>
<evidence type="ECO:0000256" key="2">
    <source>
        <dbReference type="SAM" id="SignalP"/>
    </source>
</evidence>
<feature type="signal peptide" evidence="2">
    <location>
        <begin position="1"/>
        <end position="29"/>
    </location>
</feature>
<dbReference type="OrthoDB" id="541052at2759"/>
<dbReference type="InParanoid" id="E3KD91"/>
<dbReference type="GeneID" id="10534646"/>
<dbReference type="PANTHER" id="PTHR12203">
    <property type="entry name" value="KDEL LYS-ASP-GLU-LEU CONTAINING - RELATED"/>
    <property type="match status" value="1"/>
</dbReference>
<name>E3KD91_PUCGT</name>
<reference key="1">
    <citation type="submission" date="2007-01" db="EMBL/GenBank/DDBJ databases">
        <title>The Genome Sequence of Puccinia graminis f. sp. tritici Strain CRL 75-36-700-3.</title>
        <authorList>
            <consortium name="The Broad Institute Genome Sequencing Platform"/>
            <person name="Birren B."/>
            <person name="Lander E."/>
            <person name="Galagan J."/>
            <person name="Nusbaum C."/>
            <person name="Devon K."/>
            <person name="Cuomo C."/>
            <person name="Jaffe D."/>
            <person name="Butler J."/>
            <person name="Alvarez P."/>
            <person name="Gnerre S."/>
            <person name="Grabherr M."/>
            <person name="Mauceli E."/>
            <person name="Brockman W."/>
            <person name="Young S."/>
            <person name="LaButti K."/>
            <person name="Sykes S."/>
            <person name="DeCaprio D."/>
            <person name="Crawford M."/>
            <person name="Koehrsen M."/>
            <person name="Engels R."/>
            <person name="Montgomery P."/>
            <person name="Pearson M."/>
            <person name="Howarth C."/>
            <person name="Larson L."/>
            <person name="White J."/>
            <person name="Zeng Q."/>
            <person name="Kodira C."/>
            <person name="Yandava C."/>
            <person name="Alvarado L."/>
            <person name="O'Leary S."/>
            <person name="Szabo L."/>
            <person name="Dean R."/>
            <person name="Schein J."/>
        </authorList>
    </citation>
    <scope>NUCLEOTIDE SEQUENCE</scope>
    <source>
        <strain>CRL 75-36-700-3</strain>
    </source>
</reference>
<feature type="compositionally biased region" description="Basic and acidic residues" evidence="1">
    <location>
        <begin position="552"/>
        <end position="562"/>
    </location>
</feature>
<feature type="compositionally biased region" description="Basic residues" evidence="1">
    <location>
        <begin position="563"/>
        <end position="572"/>
    </location>
</feature>